<evidence type="ECO:0000313" key="4">
    <source>
        <dbReference type="Proteomes" id="UP001059380"/>
    </source>
</evidence>
<dbReference type="EMBL" id="CP093313">
    <property type="protein sequence ID" value="UWZ86306.1"/>
    <property type="molecule type" value="Genomic_DNA"/>
</dbReference>
<dbReference type="Proteomes" id="UP001059380">
    <property type="component" value="Chromosome"/>
</dbReference>
<name>A0A9J7BWV3_9BACT</name>
<dbReference type="KEGG" id="orp:MOP44_10250"/>
<dbReference type="RefSeq" id="WP_260795947.1">
    <property type="nucleotide sequence ID" value="NZ_CP093313.1"/>
</dbReference>
<evidence type="ECO:0000313" key="3">
    <source>
        <dbReference type="EMBL" id="UWZ86306.1"/>
    </source>
</evidence>
<gene>
    <name evidence="3" type="ORF">MOP44_10250</name>
</gene>
<reference evidence="3" key="1">
    <citation type="submission" date="2021-04" db="EMBL/GenBank/DDBJ databases">
        <title>Phylogenetic analysis of Acidobacteriaceae.</title>
        <authorList>
            <person name="Qiu L."/>
            <person name="Zhang Q."/>
        </authorList>
    </citation>
    <scope>NUCLEOTIDE SEQUENCE</scope>
    <source>
        <strain evidence="3">DSM 25168</strain>
    </source>
</reference>
<protein>
    <recommendedName>
        <fullName evidence="5">Nickel/cobalt transporter regulator</fullName>
    </recommendedName>
</protein>
<feature type="signal peptide" evidence="2">
    <location>
        <begin position="1"/>
        <end position="25"/>
    </location>
</feature>
<accession>A0A9J7BWV3</accession>
<evidence type="ECO:0000256" key="2">
    <source>
        <dbReference type="SAM" id="SignalP"/>
    </source>
</evidence>
<feature type="chain" id="PRO_5039951041" description="Nickel/cobalt transporter regulator" evidence="2">
    <location>
        <begin position="26"/>
        <end position="153"/>
    </location>
</feature>
<evidence type="ECO:0000256" key="1">
    <source>
        <dbReference type="SAM" id="MobiDB-lite"/>
    </source>
</evidence>
<keyword evidence="4" id="KW-1185">Reference proteome</keyword>
<sequence>MHLTRSLARLVLCAAVLSVSDAAFAQGPPGHDHDNPGHGGMPPGQAKKHGYDEGMPPGQAKKFRFREEDRDHFYSHYREDADHWRGHHRPVFVPGHYVPQGYYMQPVPQSYWVGVVAAPPPGYRYGYYQGYVVAFNPTTRIIADVLDIVAATR</sequence>
<proteinExistence type="predicted"/>
<organism evidence="3 4">
    <name type="scientific">Occallatibacter riparius</name>
    <dbReference type="NCBI Taxonomy" id="1002689"/>
    <lineage>
        <taxon>Bacteria</taxon>
        <taxon>Pseudomonadati</taxon>
        <taxon>Acidobacteriota</taxon>
        <taxon>Terriglobia</taxon>
        <taxon>Terriglobales</taxon>
        <taxon>Acidobacteriaceae</taxon>
        <taxon>Occallatibacter</taxon>
    </lineage>
</organism>
<evidence type="ECO:0008006" key="5">
    <source>
        <dbReference type="Google" id="ProtNLM"/>
    </source>
</evidence>
<dbReference type="AlphaFoldDB" id="A0A9J7BWV3"/>
<feature type="region of interest" description="Disordered" evidence="1">
    <location>
        <begin position="25"/>
        <end position="57"/>
    </location>
</feature>
<keyword evidence="2" id="KW-0732">Signal</keyword>
<dbReference type="Gene3D" id="3.10.450.160">
    <property type="entry name" value="inner membrane protein cigr"/>
    <property type="match status" value="1"/>
</dbReference>